<feature type="DNA-binding region" description="DM" evidence="5">
    <location>
        <begin position="170"/>
        <end position="218"/>
    </location>
</feature>
<evidence type="ECO:0000313" key="9">
    <source>
        <dbReference type="WBParaSite" id="PgR065_g054_t01"/>
    </source>
</evidence>
<dbReference type="GO" id="GO:0005634">
    <property type="term" value="C:nucleus"/>
    <property type="evidence" value="ECO:0007669"/>
    <property type="project" value="UniProtKB-SubCell"/>
</dbReference>
<dbReference type="Pfam" id="PF00751">
    <property type="entry name" value="DM"/>
    <property type="match status" value="2"/>
</dbReference>
<organism evidence="8 9">
    <name type="scientific">Parascaris univalens</name>
    <name type="common">Nematode worm</name>
    <dbReference type="NCBI Taxonomy" id="6257"/>
    <lineage>
        <taxon>Eukaryota</taxon>
        <taxon>Metazoa</taxon>
        <taxon>Ecdysozoa</taxon>
        <taxon>Nematoda</taxon>
        <taxon>Chromadorea</taxon>
        <taxon>Rhabditida</taxon>
        <taxon>Spirurina</taxon>
        <taxon>Ascaridomorpha</taxon>
        <taxon>Ascaridoidea</taxon>
        <taxon>Ascarididae</taxon>
        <taxon>Parascaris</taxon>
    </lineage>
</organism>
<dbReference type="PROSITE" id="PS40000">
    <property type="entry name" value="DM_1"/>
    <property type="match status" value="2"/>
</dbReference>
<dbReference type="GO" id="GO:0007548">
    <property type="term" value="P:sex differentiation"/>
    <property type="evidence" value="ECO:0007669"/>
    <property type="project" value="TreeGrafter"/>
</dbReference>
<dbReference type="InterPro" id="IPR036407">
    <property type="entry name" value="DM_DNA-bd_sf"/>
</dbReference>
<feature type="domain" description="DM" evidence="7">
    <location>
        <begin position="170"/>
        <end position="218"/>
    </location>
</feature>
<sequence>TEAIQSTTHSAPSSSCSCCCCFAEFICPCTRRRSFFVPILRIEWTTIRYTRMDGKENTQSCSPGSSRESANSYSSCSSPEVDVVAFTPRPPENTSDDDQKRYFCQRCLNHKQQHPRKGHKPFCQYANCECTDCRMVEERRRLNNMLSRRRLDADYGETKGVGKKVRDPKCALCSAHGDKQPLRGHKKAQCPFLKCGCHLCGLVENRRTLMARQIKLRRDQQKQRKAQLLANASNTQTSSNTSTSQLHNTIKEGDFIQCERKEITEPLRVPPLMPVTMKPECNTPFAPLLLQPSAILSPSALLIPSMEALDVHLMQLANYHPIITPYSLHFTPIFPYTTSLPFLSTP</sequence>
<dbReference type="Gene3D" id="4.10.1040.10">
    <property type="entry name" value="DM DNA-binding domain"/>
    <property type="match status" value="2"/>
</dbReference>
<dbReference type="PROSITE" id="PS50809">
    <property type="entry name" value="DM_2"/>
    <property type="match status" value="2"/>
</dbReference>
<dbReference type="InterPro" id="IPR026607">
    <property type="entry name" value="DMRT"/>
</dbReference>
<keyword evidence="1 5" id="KW-0479">Metal-binding</keyword>
<keyword evidence="3 5" id="KW-0238">DNA-binding</keyword>
<feature type="compositionally biased region" description="Polar residues" evidence="6">
    <location>
        <begin position="57"/>
        <end position="76"/>
    </location>
</feature>
<evidence type="ECO:0000256" key="4">
    <source>
        <dbReference type="ARBA" id="ARBA00023242"/>
    </source>
</evidence>
<dbReference type="WBParaSite" id="PgR065_g054_t01">
    <property type="protein sequence ID" value="PgR065_g054_t01"/>
    <property type="gene ID" value="PgR065_g054"/>
</dbReference>
<dbReference type="SMART" id="SM00301">
    <property type="entry name" value="DM"/>
    <property type="match status" value="2"/>
</dbReference>
<protein>
    <submittedName>
        <fullName evidence="9">DM domain-containing protein</fullName>
    </submittedName>
</protein>
<keyword evidence="4 5" id="KW-0539">Nucleus</keyword>
<evidence type="ECO:0000313" key="8">
    <source>
        <dbReference type="Proteomes" id="UP000887569"/>
    </source>
</evidence>
<comment type="subcellular location">
    <subcellularLocation>
        <location evidence="5">Nucleus</location>
    </subcellularLocation>
</comment>
<proteinExistence type="predicted"/>
<keyword evidence="8" id="KW-1185">Reference proteome</keyword>
<dbReference type="Proteomes" id="UP000887569">
    <property type="component" value="Unplaced"/>
</dbReference>
<reference evidence="9" key="1">
    <citation type="submission" date="2022-11" db="UniProtKB">
        <authorList>
            <consortium name="WormBaseParasite"/>
        </authorList>
    </citation>
    <scope>IDENTIFICATION</scope>
</reference>
<dbReference type="GO" id="GO:0000978">
    <property type="term" value="F:RNA polymerase II cis-regulatory region sequence-specific DNA binding"/>
    <property type="evidence" value="ECO:0007669"/>
    <property type="project" value="TreeGrafter"/>
</dbReference>
<dbReference type="PANTHER" id="PTHR12322">
    <property type="entry name" value="DOUBLESEX AND MAB-3 RELATED TRANSCRIPTION FACTOR DMRT"/>
    <property type="match status" value="1"/>
</dbReference>
<name>A0A915BWC5_PARUN</name>
<dbReference type="AlphaFoldDB" id="A0A915BWC5"/>
<feature type="region of interest" description="Disordered" evidence="6">
    <location>
        <begin position="55"/>
        <end position="76"/>
    </location>
</feature>
<keyword evidence="2 5" id="KW-0862">Zinc</keyword>
<evidence type="ECO:0000256" key="1">
    <source>
        <dbReference type="ARBA" id="ARBA00022723"/>
    </source>
</evidence>
<dbReference type="InterPro" id="IPR001275">
    <property type="entry name" value="DM_DNA-bd"/>
</dbReference>
<dbReference type="SUPFAM" id="SSF82927">
    <property type="entry name" value="Cysteine-rich DNA binding domain, (DM domain)"/>
    <property type="match status" value="2"/>
</dbReference>
<feature type="DNA-binding region" description="DM" evidence="5">
    <location>
        <begin position="104"/>
        <end position="150"/>
    </location>
</feature>
<evidence type="ECO:0000256" key="6">
    <source>
        <dbReference type="SAM" id="MobiDB-lite"/>
    </source>
</evidence>
<dbReference type="GO" id="GO:0046872">
    <property type="term" value="F:metal ion binding"/>
    <property type="evidence" value="ECO:0007669"/>
    <property type="project" value="UniProtKB-KW"/>
</dbReference>
<evidence type="ECO:0000256" key="5">
    <source>
        <dbReference type="PROSITE-ProRule" id="PRU00070"/>
    </source>
</evidence>
<evidence type="ECO:0000259" key="7">
    <source>
        <dbReference type="PROSITE" id="PS50809"/>
    </source>
</evidence>
<evidence type="ECO:0000256" key="2">
    <source>
        <dbReference type="ARBA" id="ARBA00022833"/>
    </source>
</evidence>
<accession>A0A915BWC5</accession>
<dbReference type="GO" id="GO:0000981">
    <property type="term" value="F:DNA-binding transcription factor activity, RNA polymerase II-specific"/>
    <property type="evidence" value="ECO:0007669"/>
    <property type="project" value="TreeGrafter"/>
</dbReference>
<evidence type="ECO:0000256" key="3">
    <source>
        <dbReference type="ARBA" id="ARBA00023125"/>
    </source>
</evidence>
<dbReference type="PANTHER" id="PTHR12322:SF125">
    <property type="entry name" value="PROTEIN MALE ABNORMAL 3"/>
    <property type="match status" value="1"/>
</dbReference>
<feature type="domain" description="DM" evidence="7">
    <location>
        <begin position="104"/>
        <end position="150"/>
    </location>
</feature>